<dbReference type="SUPFAM" id="SSF109604">
    <property type="entry name" value="HD-domain/PDEase-like"/>
    <property type="match status" value="1"/>
</dbReference>
<dbReference type="FunFam" id="1.10.3210.10:FF:000001">
    <property type="entry name" value="GTP pyrophosphokinase RelA"/>
    <property type="match status" value="1"/>
</dbReference>
<dbReference type="PROSITE" id="PS51831">
    <property type="entry name" value="HD"/>
    <property type="match status" value="1"/>
</dbReference>
<name>A0A4R1B5M4_9PROT</name>
<dbReference type="RefSeq" id="WP_131448706.1">
    <property type="nucleotide sequence ID" value="NZ_SJZB01000049.1"/>
</dbReference>
<dbReference type="GO" id="GO:0015949">
    <property type="term" value="P:nucleobase-containing small molecule interconversion"/>
    <property type="evidence" value="ECO:0007669"/>
    <property type="project" value="UniProtKB-ARBA"/>
</dbReference>
<dbReference type="PROSITE" id="PS51880">
    <property type="entry name" value="TGS"/>
    <property type="match status" value="1"/>
</dbReference>
<comment type="similarity">
    <text evidence="1">Belongs to the relA/spoT family.</text>
</comment>
<evidence type="ECO:0000256" key="1">
    <source>
        <dbReference type="RuleBase" id="RU003847"/>
    </source>
</evidence>
<accession>A0A4R1B5M4</accession>
<proteinExistence type="inferred from homology"/>
<sequence>MPRSVQEPHPRFARARSRALAAAPEGGQTSPADVADIAPYLRPDEADLLRRAFQVSSQAHKGQFRKDGEPYITHPLAVTETLVGWRMDAQTLAAALLHDVVEDTAVSREDIRHQFGDAVAGLVDGVTKLDQLQFESKRHAQAENFRKMLLAMARDVRVILIKLADRWHNMSTLDAMSPESRQRIAQETLDIYAPIANRLGLNVVYHELQELAFKHMHPTRYRVLEKAVAASRQERRELVEKINDAIRQKLEQSRIKADVYGREKHLYGIYRKMQEKHLAFTEVFDIYGFRVIVDDVPTCYLTMGALHALYKPIPGKIKDYIAIPKANGYQSLHTTLFGPFGTPVEVQIRTREMHRLAEEGVASHWMYKAGDVGLTEAQRMTHQWLQSLLDIQADSRDSVEFLEHIKVDLFPDEVYVFTPKGKIMALPREATAVDFAYNVHTDIGNHCVASRINGDYMPLSTPLKNGDRVEIITSESARPNPAWIHFAVTGKARAHIRSALKHAHRNESEMLGQQLLNQALRGLGAHPEDVPEERWEQLLKTSGRSKGDVLIDIGLGKKLGVMVARQLLAREGEDDNRAAGPILIRGSEGVAVRLAKCCQPIPGDPIIGQIRKEQGLFIHTHDCPQVRHYRDDPDKWVDVEWEPDLDKTFDVSIRITAAHARGVLAKVAAAIAAEGSNIDDVHMEEESGNYTNLYFTVQVQNRVHLSRLMRALRSIQEVSRITRLKGGVRGVHNPVRKDQ</sequence>
<dbReference type="Pfam" id="PF13328">
    <property type="entry name" value="HD_4"/>
    <property type="match status" value="1"/>
</dbReference>
<evidence type="ECO:0000259" key="6">
    <source>
        <dbReference type="PROSITE" id="PS51880"/>
    </source>
</evidence>
<dbReference type="GO" id="GO:0042594">
    <property type="term" value="P:response to starvation"/>
    <property type="evidence" value="ECO:0007669"/>
    <property type="project" value="TreeGrafter"/>
</dbReference>
<gene>
    <name evidence="7" type="ORF">EZJ19_14210</name>
</gene>
<dbReference type="InterPro" id="IPR043519">
    <property type="entry name" value="NT_sf"/>
</dbReference>
<dbReference type="InterPro" id="IPR045865">
    <property type="entry name" value="ACT-like_dom_sf"/>
</dbReference>
<dbReference type="EMBL" id="SJZB01000049">
    <property type="protein sequence ID" value="TCJ11807.1"/>
    <property type="molecule type" value="Genomic_DNA"/>
</dbReference>
<dbReference type="InterPro" id="IPR004095">
    <property type="entry name" value="TGS"/>
</dbReference>
<dbReference type="Gene3D" id="1.10.3210.10">
    <property type="entry name" value="Hypothetical protein af1432"/>
    <property type="match status" value="1"/>
</dbReference>
<keyword evidence="8" id="KW-1185">Reference proteome</keyword>
<dbReference type="PROSITE" id="PS51671">
    <property type="entry name" value="ACT"/>
    <property type="match status" value="1"/>
</dbReference>
<dbReference type="Pfam" id="PF02824">
    <property type="entry name" value="TGS"/>
    <property type="match status" value="1"/>
</dbReference>
<dbReference type="Proteomes" id="UP000295443">
    <property type="component" value="Unassembled WGS sequence"/>
</dbReference>
<dbReference type="Pfam" id="PF13291">
    <property type="entry name" value="ACT_4"/>
    <property type="match status" value="1"/>
</dbReference>
<dbReference type="InterPro" id="IPR002912">
    <property type="entry name" value="ACT_dom"/>
</dbReference>
<dbReference type="CDD" id="cd01668">
    <property type="entry name" value="TGS_RSH"/>
    <property type="match status" value="1"/>
</dbReference>
<dbReference type="FunFam" id="3.30.460.10:FF:000001">
    <property type="entry name" value="GTP pyrophosphokinase RelA"/>
    <property type="match status" value="1"/>
</dbReference>
<dbReference type="Pfam" id="PF04607">
    <property type="entry name" value="RelA_SpoT"/>
    <property type="match status" value="1"/>
</dbReference>
<keyword evidence="7" id="KW-0378">Hydrolase</keyword>
<dbReference type="SMART" id="SM00471">
    <property type="entry name" value="HDc"/>
    <property type="match status" value="1"/>
</dbReference>
<dbReference type="OrthoDB" id="9805041at2"/>
<dbReference type="CDD" id="cd05399">
    <property type="entry name" value="NT_Rel-Spo_like"/>
    <property type="match status" value="1"/>
</dbReference>
<dbReference type="InterPro" id="IPR012676">
    <property type="entry name" value="TGS-like"/>
</dbReference>
<dbReference type="GO" id="GO:0008893">
    <property type="term" value="F:guanosine-3',5'-bis(diphosphate) 3'-diphosphatase activity"/>
    <property type="evidence" value="ECO:0007669"/>
    <property type="project" value="TreeGrafter"/>
</dbReference>
<protein>
    <submittedName>
        <fullName evidence="7">Bifunctional (P)ppGpp synthetase/guanosine-3',5'-bis(Diphosphate) 3'-pyrophosphohydrolase</fullName>
    </submittedName>
</protein>
<dbReference type="InterPro" id="IPR045600">
    <property type="entry name" value="RelA/SpoT_AH_RIS"/>
</dbReference>
<dbReference type="InterPro" id="IPR007685">
    <property type="entry name" value="RelA_SpoT"/>
</dbReference>
<dbReference type="InterPro" id="IPR012675">
    <property type="entry name" value="Beta-grasp_dom_sf"/>
</dbReference>
<evidence type="ECO:0000256" key="2">
    <source>
        <dbReference type="SAM" id="Coils"/>
    </source>
</evidence>
<evidence type="ECO:0000259" key="4">
    <source>
        <dbReference type="PROSITE" id="PS51671"/>
    </source>
</evidence>
<dbReference type="Gene3D" id="3.30.460.10">
    <property type="entry name" value="Beta Polymerase, domain 2"/>
    <property type="match status" value="1"/>
</dbReference>
<dbReference type="InterPro" id="IPR003607">
    <property type="entry name" value="HD/PDEase_dom"/>
</dbReference>
<dbReference type="GO" id="GO:0008728">
    <property type="term" value="F:GTP diphosphokinase activity"/>
    <property type="evidence" value="ECO:0007669"/>
    <property type="project" value="TreeGrafter"/>
</dbReference>
<reference evidence="7 8" key="1">
    <citation type="submission" date="2019-03" db="EMBL/GenBank/DDBJ databases">
        <title>Genome sequence of Thiobacillaceae bacterium LSR1, a sulfur-oxidizing bacterium isolated from freshwater sediment.</title>
        <authorList>
            <person name="Li S."/>
        </authorList>
    </citation>
    <scope>NUCLEOTIDE SEQUENCE [LARGE SCALE GENOMIC DNA]</scope>
    <source>
        <strain evidence="7 8">LSR1</strain>
    </source>
</reference>
<organism evidence="7 8">
    <name type="scientific">Parasulfuritortus cantonensis</name>
    <dbReference type="NCBI Taxonomy" id="2528202"/>
    <lineage>
        <taxon>Bacteria</taxon>
        <taxon>Pseudomonadati</taxon>
        <taxon>Pseudomonadota</taxon>
        <taxon>Betaproteobacteria</taxon>
        <taxon>Nitrosomonadales</taxon>
        <taxon>Thiobacillaceae</taxon>
        <taxon>Parasulfuritortus</taxon>
    </lineage>
</organism>
<keyword evidence="2" id="KW-0175">Coiled coil</keyword>
<dbReference type="SUPFAM" id="SSF81271">
    <property type="entry name" value="TGS-like"/>
    <property type="match status" value="1"/>
</dbReference>
<evidence type="ECO:0000313" key="8">
    <source>
        <dbReference type="Proteomes" id="UP000295443"/>
    </source>
</evidence>
<feature type="coiled-coil region" evidence="2">
    <location>
        <begin position="221"/>
        <end position="248"/>
    </location>
</feature>
<feature type="domain" description="ACT" evidence="4">
    <location>
        <begin position="652"/>
        <end position="726"/>
    </location>
</feature>
<dbReference type="SUPFAM" id="SSF55021">
    <property type="entry name" value="ACT-like"/>
    <property type="match status" value="1"/>
</dbReference>
<dbReference type="AlphaFoldDB" id="A0A4R1B5M4"/>
<dbReference type="GO" id="GO:0005886">
    <property type="term" value="C:plasma membrane"/>
    <property type="evidence" value="ECO:0007669"/>
    <property type="project" value="TreeGrafter"/>
</dbReference>
<dbReference type="InterPro" id="IPR033655">
    <property type="entry name" value="TGS_RelA/SpoT"/>
</dbReference>
<evidence type="ECO:0000256" key="3">
    <source>
        <dbReference type="SAM" id="MobiDB-lite"/>
    </source>
</evidence>
<comment type="function">
    <text evidence="1">In eubacteria ppGpp (guanosine 3'-diphosphate 5'-diphosphate) is a mediator of the stringent response that coordinates a variety of cellular activities in response to changes in nutritional abundance.</text>
</comment>
<evidence type="ECO:0000259" key="5">
    <source>
        <dbReference type="PROSITE" id="PS51831"/>
    </source>
</evidence>
<feature type="compositionally biased region" description="Basic and acidic residues" evidence="3">
    <location>
        <begin position="1"/>
        <end position="10"/>
    </location>
</feature>
<dbReference type="InterPro" id="IPR004811">
    <property type="entry name" value="RelA/Spo_fam"/>
</dbReference>
<dbReference type="CDD" id="cd04876">
    <property type="entry name" value="ACT_RelA-SpoT"/>
    <property type="match status" value="1"/>
</dbReference>
<dbReference type="SMART" id="SM00954">
    <property type="entry name" value="RelA_SpoT"/>
    <property type="match status" value="1"/>
</dbReference>
<dbReference type="GO" id="GO:0015969">
    <property type="term" value="P:guanosine tetraphosphate metabolic process"/>
    <property type="evidence" value="ECO:0007669"/>
    <property type="project" value="InterPro"/>
</dbReference>
<dbReference type="NCBIfam" id="TIGR00691">
    <property type="entry name" value="spoT_relA"/>
    <property type="match status" value="1"/>
</dbReference>
<evidence type="ECO:0000313" key="7">
    <source>
        <dbReference type="EMBL" id="TCJ11807.1"/>
    </source>
</evidence>
<dbReference type="InterPro" id="IPR006674">
    <property type="entry name" value="HD_domain"/>
</dbReference>
<dbReference type="Gene3D" id="3.10.20.30">
    <property type="match status" value="1"/>
</dbReference>
<dbReference type="PANTHER" id="PTHR21262:SF36">
    <property type="entry name" value="BIFUNCTIONAL (P)PPGPP SYNTHASE_HYDROLASE SPOT"/>
    <property type="match status" value="1"/>
</dbReference>
<dbReference type="CDD" id="cd00077">
    <property type="entry name" value="HDc"/>
    <property type="match status" value="1"/>
</dbReference>
<comment type="caution">
    <text evidence="7">The sequence shown here is derived from an EMBL/GenBank/DDBJ whole genome shotgun (WGS) entry which is preliminary data.</text>
</comment>
<feature type="domain" description="TGS" evidence="6">
    <location>
        <begin position="412"/>
        <end position="473"/>
    </location>
</feature>
<dbReference type="FunFam" id="3.10.20.30:FF:000002">
    <property type="entry name" value="GTP pyrophosphokinase (RelA/SpoT)"/>
    <property type="match status" value="1"/>
</dbReference>
<feature type="domain" description="HD" evidence="5">
    <location>
        <begin position="71"/>
        <end position="170"/>
    </location>
</feature>
<dbReference type="SUPFAM" id="SSF81301">
    <property type="entry name" value="Nucleotidyltransferase"/>
    <property type="match status" value="1"/>
</dbReference>
<dbReference type="PANTHER" id="PTHR21262">
    <property type="entry name" value="GUANOSINE-3',5'-BIS DIPHOSPHATE 3'-PYROPHOSPHOHYDROLASE"/>
    <property type="match status" value="1"/>
</dbReference>
<dbReference type="Gene3D" id="3.30.70.260">
    <property type="match status" value="1"/>
</dbReference>
<feature type="region of interest" description="Disordered" evidence="3">
    <location>
        <begin position="1"/>
        <end position="34"/>
    </location>
</feature>
<dbReference type="Pfam" id="PF19296">
    <property type="entry name" value="RelA_AH_RIS"/>
    <property type="match status" value="1"/>
</dbReference>